<name>A0ABR9ANA0_9BACT</name>
<organism evidence="2 3">
    <name type="scientific">Echinicola arenosa</name>
    <dbReference type="NCBI Taxonomy" id="2774144"/>
    <lineage>
        <taxon>Bacteria</taxon>
        <taxon>Pseudomonadati</taxon>
        <taxon>Bacteroidota</taxon>
        <taxon>Cytophagia</taxon>
        <taxon>Cytophagales</taxon>
        <taxon>Cyclobacteriaceae</taxon>
        <taxon>Echinicola</taxon>
    </lineage>
</organism>
<dbReference type="Proteomes" id="UP000647133">
    <property type="component" value="Unassembled WGS sequence"/>
</dbReference>
<protein>
    <submittedName>
        <fullName evidence="2">DUF4136 domain-containing protein</fullName>
    </submittedName>
</protein>
<evidence type="ECO:0000313" key="2">
    <source>
        <dbReference type="EMBL" id="MBD8489380.1"/>
    </source>
</evidence>
<evidence type="ECO:0000259" key="1">
    <source>
        <dbReference type="Pfam" id="PF13590"/>
    </source>
</evidence>
<evidence type="ECO:0000313" key="3">
    <source>
        <dbReference type="Proteomes" id="UP000647133"/>
    </source>
</evidence>
<feature type="domain" description="DUF4136" evidence="1">
    <location>
        <begin position="29"/>
        <end position="177"/>
    </location>
</feature>
<comment type="caution">
    <text evidence="2">The sequence shown here is derived from an EMBL/GenBank/DDBJ whole genome shotgun (WGS) entry which is preliminary data.</text>
</comment>
<dbReference type="EMBL" id="JACYTQ010000003">
    <property type="protein sequence ID" value="MBD8489380.1"/>
    <property type="molecule type" value="Genomic_DNA"/>
</dbReference>
<dbReference type="RefSeq" id="WP_192010256.1">
    <property type="nucleotide sequence ID" value="NZ_JACYTQ010000003.1"/>
</dbReference>
<proteinExistence type="predicted"/>
<keyword evidence="3" id="KW-1185">Reference proteome</keyword>
<sequence length="182" mass="20648">MKTYIAIASALLVSIILDSCSVGKVLDTSSAPDFSISDYQSFDFYKTDLDITEMPEYGKRVDWIKEAIKSKLSTMGIEQDTDNPDLLVNIGIVLEEKVQTRETDLRSDPLMYVGQRNYHWEVQEVPVGTYKEGTFTVDLVDKETDKMVWQGISQGVITENDEKAKKYIVEGVNNLMSEIEEK</sequence>
<gene>
    <name evidence="2" type="ORF">IFO69_11550</name>
</gene>
<reference evidence="2 3" key="1">
    <citation type="submission" date="2020-09" db="EMBL/GenBank/DDBJ databases">
        <title>Echinicola sp. CAU 1574 isolated from sand of Sido Beach.</title>
        <authorList>
            <person name="Kim W."/>
        </authorList>
    </citation>
    <scope>NUCLEOTIDE SEQUENCE [LARGE SCALE GENOMIC DNA]</scope>
    <source>
        <strain evidence="2 3">CAU 1574</strain>
    </source>
</reference>
<dbReference type="Gene3D" id="3.30.160.670">
    <property type="match status" value="1"/>
</dbReference>
<dbReference type="InterPro" id="IPR025411">
    <property type="entry name" value="DUF4136"/>
</dbReference>
<accession>A0ABR9ANA0</accession>
<dbReference type="Pfam" id="PF13590">
    <property type="entry name" value="DUF4136"/>
    <property type="match status" value="1"/>
</dbReference>